<evidence type="ECO:0000256" key="7">
    <source>
        <dbReference type="ARBA" id="ARBA00022676"/>
    </source>
</evidence>
<dbReference type="Pfam" id="PF00535">
    <property type="entry name" value="Glycos_transf_2"/>
    <property type="match status" value="2"/>
</dbReference>
<comment type="subcellular location">
    <subcellularLocation>
        <location evidence="4 13">Endoplasmic reticulum</location>
    </subcellularLocation>
</comment>
<dbReference type="UniPathway" id="UPA00378"/>
<evidence type="ECO:0000256" key="9">
    <source>
        <dbReference type="ARBA" id="ARBA00022723"/>
    </source>
</evidence>
<comment type="similarity">
    <text evidence="6 13">Belongs to the glycosyltransferase 2 family.</text>
</comment>
<dbReference type="InterPro" id="IPR039528">
    <property type="entry name" value="DPM1-like"/>
</dbReference>
<keyword evidence="10 13" id="KW-0256">Endoplasmic reticulum</keyword>
<evidence type="ECO:0000256" key="2">
    <source>
        <dbReference type="ARBA" id="ARBA00001936"/>
    </source>
</evidence>
<dbReference type="GO" id="GO:0035269">
    <property type="term" value="P:protein O-linked glycosylation via mannose"/>
    <property type="evidence" value="ECO:0007669"/>
    <property type="project" value="TreeGrafter"/>
</dbReference>
<keyword evidence="16" id="KW-1185">Reference proteome</keyword>
<dbReference type="InterPro" id="IPR001173">
    <property type="entry name" value="Glyco_trans_2-like"/>
</dbReference>
<dbReference type="OrthoDB" id="2603at2759"/>
<evidence type="ECO:0000313" key="15">
    <source>
        <dbReference type="EMBL" id="CEM04254.1"/>
    </source>
</evidence>
<dbReference type="GO" id="GO:0006720">
    <property type="term" value="P:isoprenoid metabolic process"/>
    <property type="evidence" value="ECO:0007669"/>
    <property type="project" value="UniProtKB-ARBA"/>
</dbReference>
<comment type="cofactor">
    <cofactor evidence="2">
        <name>Mn(2+)</name>
        <dbReference type="ChEBI" id="CHEBI:29035"/>
    </cofactor>
</comment>
<dbReference type="GO" id="GO:0046872">
    <property type="term" value="F:metal ion binding"/>
    <property type="evidence" value="ECO:0007669"/>
    <property type="project" value="UniProtKB-KW"/>
</dbReference>
<dbReference type="FunFam" id="3.90.550.10:FF:000122">
    <property type="entry name" value="Dolichol-phosphate mannosyltransferase subunit 1"/>
    <property type="match status" value="1"/>
</dbReference>
<evidence type="ECO:0000256" key="3">
    <source>
        <dbReference type="ARBA" id="ARBA00001946"/>
    </source>
</evidence>
<dbReference type="FunCoup" id="A0A0G4EY41">
    <property type="interactions" value="503"/>
</dbReference>
<dbReference type="Proteomes" id="UP000041254">
    <property type="component" value="Unassembled WGS sequence"/>
</dbReference>
<name>A0A0G4EY41_VITBC</name>
<comment type="cofactor">
    <cofactor evidence="3">
        <name>Mg(2+)</name>
        <dbReference type="ChEBI" id="CHEBI:18420"/>
    </cofactor>
</comment>
<keyword evidence="8 13" id="KW-0808">Transferase</keyword>
<feature type="domain" description="Glycosyltransferase 2-like" evidence="14">
    <location>
        <begin position="5"/>
        <end position="174"/>
    </location>
</feature>
<protein>
    <recommendedName>
        <fullName evidence="13">Dolichol-phosphate mannosyltransferase subunit 1</fullName>
        <ecNumber evidence="13">2.4.1.83</ecNumber>
    </recommendedName>
</protein>
<dbReference type="SUPFAM" id="SSF53448">
    <property type="entry name" value="Nucleotide-diphospho-sugar transferases"/>
    <property type="match status" value="2"/>
</dbReference>
<dbReference type="GO" id="GO:0005789">
    <property type="term" value="C:endoplasmic reticulum membrane"/>
    <property type="evidence" value="ECO:0007669"/>
    <property type="project" value="TreeGrafter"/>
</dbReference>
<dbReference type="EC" id="2.4.1.83" evidence="13"/>
<evidence type="ECO:0000256" key="11">
    <source>
        <dbReference type="ARBA" id="ARBA00022842"/>
    </source>
</evidence>
<evidence type="ECO:0000256" key="5">
    <source>
        <dbReference type="ARBA" id="ARBA00004922"/>
    </source>
</evidence>
<evidence type="ECO:0000256" key="10">
    <source>
        <dbReference type="ARBA" id="ARBA00022824"/>
    </source>
</evidence>
<dbReference type="GO" id="GO:0004582">
    <property type="term" value="F:dolichyl-phosphate beta-D-mannosyltransferase activity"/>
    <property type="evidence" value="ECO:0007669"/>
    <property type="project" value="UniProtKB-UniRule"/>
</dbReference>
<dbReference type="PANTHER" id="PTHR43398">
    <property type="entry name" value="DOLICHOL-PHOSPHATE MANNOSYLTRANSFERASE SUBUNIT 1"/>
    <property type="match status" value="1"/>
</dbReference>
<evidence type="ECO:0000256" key="4">
    <source>
        <dbReference type="ARBA" id="ARBA00004240"/>
    </source>
</evidence>
<dbReference type="PANTHER" id="PTHR43398:SF1">
    <property type="entry name" value="DOLICHOL-PHOSPHATE MANNOSYLTRANSFERASE SUBUNIT 1"/>
    <property type="match status" value="1"/>
</dbReference>
<keyword evidence="9" id="KW-0479">Metal-binding</keyword>
<keyword evidence="11" id="KW-0460">Magnesium</keyword>
<dbReference type="GO" id="GO:0006488">
    <property type="term" value="P:dolichol-linked oligosaccharide biosynthetic process"/>
    <property type="evidence" value="ECO:0007669"/>
    <property type="project" value="TreeGrafter"/>
</dbReference>
<evidence type="ECO:0000256" key="1">
    <source>
        <dbReference type="ARBA" id="ARBA00001913"/>
    </source>
</evidence>
<keyword evidence="12" id="KW-0464">Manganese</keyword>
<dbReference type="GO" id="GO:0006066">
    <property type="term" value="P:alcohol metabolic process"/>
    <property type="evidence" value="ECO:0007669"/>
    <property type="project" value="UniProtKB-ARBA"/>
</dbReference>
<organism evidence="15 16">
    <name type="scientific">Vitrella brassicaformis (strain CCMP3155)</name>
    <dbReference type="NCBI Taxonomy" id="1169540"/>
    <lineage>
        <taxon>Eukaryota</taxon>
        <taxon>Sar</taxon>
        <taxon>Alveolata</taxon>
        <taxon>Colpodellida</taxon>
        <taxon>Vitrellaceae</taxon>
        <taxon>Vitrella</taxon>
    </lineage>
</organism>
<dbReference type="Gene3D" id="3.90.550.10">
    <property type="entry name" value="Spore Coat Polysaccharide Biosynthesis Protein SpsA, Chain A"/>
    <property type="match status" value="2"/>
</dbReference>
<dbReference type="PhylomeDB" id="A0A0G4EY41"/>
<dbReference type="EMBL" id="CDMY01000348">
    <property type="protein sequence ID" value="CEM04254.1"/>
    <property type="molecule type" value="Genomic_DNA"/>
</dbReference>
<gene>
    <name evidence="15" type="ORF">Vbra_8635</name>
</gene>
<comment type="pathway">
    <text evidence="5 13">Protein modification; protein glycosylation.</text>
</comment>
<dbReference type="VEuPathDB" id="CryptoDB:Vbra_8635"/>
<comment type="catalytic activity">
    <reaction evidence="13">
        <text>a di-trans,poly-cis-dolichyl phosphate + GDP-alpha-D-mannose = a di-trans,poly-cis-dolichyl beta-D-mannosyl phosphate + GDP</text>
        <dbReference type="Rhea" id="RHEA:21184"/>
        <dbReference type="Rhea" id="RHEA-COMP:19498"/>
        <dbReference type="Rhea" id="RHEA-COMP:19501"/>
        <dbReference type="ChEBI" id="CHEBI:57527"/>
        <dbReference type="ChEBI" id="CHEBI:57683"/>
        <dbReference type="ChEBI" id="CHEBI:58189"/>
        <dbReference type="ChEBI" id="CHEBI:58211"/>
    </reaction>
</comment>
<proteinExistence type="inferred from homology"/>
<dbReference type="CDD" id="cd04179">
    <property type="entry name" value="DPM_DPG-synthase_like"/>
    <property type="match status" value="1"/>
</dbReference>
<evidence type="ECO:0000256" key="6">
    <source>
        <dbReference type="ARBA" id="ARBA00006739"/>
    </source>
</evidence>
<evidence type="ECO:0000313" key="16">
    <source>
        <dbReference type="Proteomes" id="UP000041254"/>
    </source>
</evidence>
<evidence type="ECO:0000256" key="12">
    <source>
        <dbReference type="ARBA" id="ARBA00023211"/>
    </source>
</evidence>
<evidence type="ECO:0000256" key="13">
    <source>
        <dbReference type="RuleBase" id="RU365083"/>
    </source>
</evidence>
<dbReference type="InParanoid" id="A0A0G4EY41"/>
<dbReference type="GO" id="GO:0006506">
    <property type="term" value="P:GPI anchor biosynthetic process"/>
    <property type="evidence" value="ECO:0007669"/>
    <property type="project" value="TreeGrafter"/>
</dbReference>
<dbReference type="FunFam" id="3.90.550.10:FF:000036">
    <property type="entry name" value="Dolichol-phosphate mannosyltransferase subunit 1"/>
    <property type="match status" value="1"/>
</dbReference>
<feature type="domain" description="Glycosyltransferase 2-like" evidence="14">
    <location>
        <begin position="187"/>
        <end position="359"/>
    </location>
</feature>
<comment type="cofactor">
    <cofactor evidence="1">
        <name>Ca(2+)</name>
        <dbReference type="ChEBI" id="CHEBI:29108"/>
    </cofactor>
</comment>
<dbReference type="CDD" id="cd06442">
    <property type="entry name" value="DPM1_like"/>
    <property type="match status" value="1"/>
</dbReference>
<sequence>MVEYSIILPTYNERDNLPLVIWLIVSELQKGGIGDWEVVVVDDSSPDGTADVCRQLQRIYGHRHIRLHERPGKLGLGTAYRSGLEVAKGAFIILMDADLSHHPKFIPQLIDMQRTTQADIVTGTRYKGRGGGVYGWDMRRILTSRVANYLAQVMLSPGVSDLTGSFRLYRRAVSLRLFAAAAMVEYSIILPTYNERDNLPLVIWLIVSELQKGGIGDWEVVVVDDSSPDGTADVCRQLQRIYGDRHIRLHERPGKLGLGTAYRSGLEVASGRFILLMDADLSHHPKFIPQLIDMQRTTQADIVTGTRYKGRGGGVYGWDMRRILTSRVANYLAQVMLSPGVSDLTGSFRLYRRAVFEDVISRVVSRGYVFQMELITRATKMGYTVAECPITFVDRIYGSSKLGAEEVMQYLRGLMLLFWTL</sequence>
<dbReference type="STRING" id="1169540.A0A0G4EY41"/>
<dbReference type="InterPro" id="IPR029044">
    <property type="entry name" value="Nucleotide-diphossugar_trans"/>
</dbReference>
<evidence type="ECO:0000259" key="14">
    <source>
        <dbReference type="Pfam" id="PF00535"/>
    </source>
</evidence>
<reference evidence="15 16" key="1">
    <citation type="submission" date="2014-11" db="EMBL/GenBank/DDBJ databases">
        <authorList>
            <person name="Zhu J."/>
            <person name="Qi W."/>
            <person name="Song R."/>
        </authorList>
    </citation>
    <scope>NUCLEOTIDE SEQUENCE [LARGE SCALE GENOMIC DNA]</scope>
</reference>
<keyword evidence="7 13" id="KW-0328">Glycosyltransferase</keyword>
<evidence type="ECO:0000256" key="8">
    <source>
        <dbReference type="ARBA" id="ARBA00022679"/>
    </source>
</evidence>
<dbReference type="AlphaFoldDB" id="A0A0G4EY41"/>
<comment type="subunit">
    <text evidence="13">Component of the dolichol-phosphate mannose (DPM) synthase complex.</text>
</comment>
<accession>A0A0G4EY41</accession>
<comment type="function">
    <text evidence="13">Transfers mannose from GDP-mannose to dolichol monophosphate to form dolichol phosphate mannose (Dol-P-Man) which is the mannosyl donor in pathways leading to N-glycosylation, glycosyl phosphatidylinositol membrane anchoring, and O-mannosylation of proteins.</text>
</comment>